<dbReference type="PANTHER" id="PTHR30154:SF34">
    <property type="entry name" value="TRANSCRIPTIONAL REGULATOR AZLB"/>
    <property type="match status" value="1"/>
</dbReference>
<dbReference type="InterPro" id="IPR036388">
    <property type="entry name" value="WH-like_DNA-bd_sf"/>
</dbReference>
<dbReference type="AlphaFoldDB" id="A0A2N0H2Y0"/>
<accession>A0A2N0H2Y0</accession>
<gene>
    <name evidence="5" type="ORF">B0I00_3428</name>
</gene>
<dbReference type="EMBL" id="PHUF01000009">
    <property type="protein sequence ID" value="PKB13291.1"/>
    <property type="molecule type" value="Genomic_DNA"/>
</dbReference>
<dbReference type="GO" id="GO:0005829">
    <property type="term" value="C:cytosol"/>
    <property type="evidence" value="ECO:0007669"/>
    <property type="project" value="TreeGrafter"/>
</dbReference>
<feature type="domain" description="HTH asnC-type" evidence="4">
    <location>
        <begin position="8"/>
        <end position="47"/>
    </location>
</feature>
<keyword evidence="1" id="KW-0805">Transcription regulation</keyword>
<reference evidence="5 6" key="1">
    <citation type="submission" date="2017-11" db="EMBL/GenBank/DDBJ databases">
        <title>Genomic Encyclopedia of Type Strains, Phase III (KMG-III): the genomes of soil and plant-associated and newly described type strains.</title>
        <authorList>
            <person name="Whitman W."/>
        </authorList>
    </citation>
    <scope>NUCLEOTIDE SEQUENCE [LARGE SCALE GENOMIC DNA]</scope>
    <source>
        <strain evidence="5 6">CGMCC 1.12274</strain>
    </source>
</reference>
<evidence type="ECO:0000256" key="3">
    <source>
        <dbReference type="ARBA" id="ARBA00023163"/>
    </source>
</evidence>
<keyword evidence="2 5" id="KW-0238">DNA-binding</keyword>
<dbReference type="InterPro" id="IPR036390">
    <property type="entry name" value="WH_DNA-bd_sf"/>
</dbReference>
<organism evidence="5 6">
    <name type="scientific">Novosphingobium kunmingense</name>
    <dbReference type="NCBI Taxonomy" id="1211806"/>
    <lineage>
        <taxon>Bacteria</taxon>
        <taxon>Pseudomonadati</taxon>
        <taxon>Pseudomonadota</taxon>
        <taxon>Alphaproteobacteria</taxon>
        <taxon>Sphingomonadales</taxon>
        <taxon>Sphingomonadaceae</taxon>
        <taxon>Novosphingobium</taxon>
    </lineage>
</organism>
<dbReference type="Gene3D" id="1.10.10.10">
    <property type="entry name" value="Winged helix-like DNA-binding domain superfamily/Winged helix DNA-binding domain"/>
    <property type="match status" value="1"/>
</dbReference>
<dbReference type="InterPro" id="IPR000485">
    <property type="entry name" value="AsnC-type_HTH_dom"/>
</dbReference>
<keyword evidence="3" id="KW-0804">Transcription</keyword>
<dbReference type="InterPro" id="IPR019888">
    <property type="entry name" value="Tscrpt_reg_AsnC-like"/>
</dbReference>
<dbReference type="OrthoDB" id="9809462at2"/>
<comment type="caution">
    <text evidence="5">The sequence shown here is derived from an EMBL/GenBank/DDBJ whole genome shotgun (WGS) entry which is preliminary data.</text>
</comment>
<name>A0A2N0H2Y0_9SPHN</name>
<dbReference type="RefSeq" id="WP_157812621.1">
    <property type="nucleotide sequence ID" value="NZ_PHUF01000009.1"/>
</dbReference>
<dbReference type="PRINTS" id="PR00033">
    <property type="entry name" value="HTHASNC"/>
</dbReference>
<proteinExistence type="predicted"/>
<protein>
    <submittedName>
        <fullName evidence="5">DNA-binding Lrp family transcriptional regulator</fullName>
    </submittedName>
</protein>
<dbReference type="PANTHER" id="PTHR30154">
    <property type="entry name" value="LEUCINE-RESPONSIVE REGULATORY PROTEIN"/>
    <property type="match status" value="1"/>
</dbReference>
<dbReference type="SMART" id="SM00344">
    <property type="entry name" value="HTH_ASNC"/>
    <property type="match status" value="1"/>
</dbReference>
<evidence type="ECO:0000313" key="5">
    <source>
        <dbReference type="EMBL" id="PKB13291.1"/>
    </source>
</evidence>
<keyword evidence="6" id="KW-1185">Reference proteome</keyword>
<sequence>MAARRIKDQVDRQLIAELAGDPQISNRSLAVKLGVSESTVSLRIESLISSRLIRPTVQQNIVNSGFNTFGWLEVRCAYVDVDRIAATLTEHPNVFSISKFIEDPFLQVMVFASDMCEFKSIFDDAAAIDGVEAIEADVAIGDVCIKSGIAAL</sequence>
<dbReference type="Pfam" id="PF13404">
    <property type="entry name" value="HTH_AsnC-type"/>
    <property type="match status" value="1"/>
</dbReference>
<dbReference type="Proteomes" id="UP000232587">
    <property type="component" value="Unassembled WGS sequence"/>
</dbReference>
<evidence type="ECO:0000313" key="6">
    <source>
        <dbReference type="Proteomes" id="UP000232587"/>
    </source>
</evidence>
<dbReference type="SUPFAM" id="SSF46785">
    <property type="entry name" value="Winged helix' DNA-binding domain"/>
    <property type="match status" value="1"/>
</dbReference>
<evidence type="ECO:0000259" key="4">
    <source>
        <dbReference type="Pfam" id="PF13404"/>
    </source>
</evidence>
<dbReference type="GO" id="GO:0043565">
    <property type="term" value="F:sequence-specific DNA binding"/>
    <property type="evidence" value="ECO:0007669"/>
    <property type="project" value="InterPro"/>
</dbReference>
<evidence type="ECO:0000256" key="2">
    <source>
        <dbReference type="ARBA" id="ARBA00023125"/>
    </source>
</evidence>
<dbReference type="GO" id="GO:0043200">
    <property type="term" value="P:response to amino acid"/>
    <property type="evidence" value="ECO:0007669"/>
    <property type="project" value="TreeGrafter"/>
</dbReference>
<evidence type="ECO:0000256" key="1">
    <source>
        <dbReference type="ARBA" id="ARBA00023015"/>
    </source>
</evidence>